<comment type="caution">
    <text evidence="2">The sequence shown here is derived from an EMBL/GenBank/DDBJ whole genome shotgun (WGS) entry which is preliminary data.</text>
</comment>
<proteinExistence type="predicted"/>
<gene>
    <name evidence="2" type="ORF">ISP15_16105</name>
</gene>
<organism evidence="2 3">
    <name type="scientific">Dyella jejuensis</name>
    <dbReference type="NCBI Taxonomy" id="1432009"/>
    <lineage>
        <taxon>Bacteria</taxon>
        <taxon>Pseudomonadati</taxon>
        <taxon>Pseudomonadota</taxon>
        <taxon>Gammaproteobacteria</taxon>
        <taxon>Lysobacterales</taxon>
        <taxon>Rhodanobacteraceae</taxon>
        <taxon>Dyella</taxon>
    </lineage>
</organism>
<evidence type="ECO:0000256" key="1">
    <source>
        <dbReference type="SAM" id="Phobius"/>
    </source>
</evidence>
<keyword evidence="1" id="KW-0472">Membrane</keyword>
<keyword evidence="3" id="KW-1185">Reference proteome</keyword>
<dbReference type="RefSeq" id="WP_404548728.1">
    <property type="nucleotide sequence ID" value="NZ_JADIKJ010000018.1"/>
</dbReference>
<evidence type="ECO:0000313" key="3">
    <source>
        <dbReference type="Proteomes" id="UP001620461"/>
    </source>
</evidence>
<keyword evidence="1" id="KW-0812">Transmembrane</keyword>
<evidence type="ECO:0000313" key="2">
    <source>
        <dbReference type="EMBL" id="MFK2901863.1"/>
    </source>
</evidence>
<dbReference type="Proteomes" id="UP001620461">
    <property type="component" value="Unassembled WGS sequence"/>
</dbReference>
<name>A0ABW8JL72_9GAMM</name>
<sequence length="145" mass="16256">MSIKKSNIKIPLFLKIFIGIAWLSLFIFIIRKNPSAKTTALKLNEMQKEADLLLKNGGDVVFSNDLSKYGVSSLLRGISFSSLTDDIYKKDINYLASNGWDDKGSGAFCKGGIFLQFNRRAVFFKGIATVELHMDYSAKSIRECK</sequence>
<dbReference type="EMBL" id="JADIKJ010000018">
    <property type="protein sequence ID" value="MFK2901863.1"/>
    <property type="molecule type" value="Genomic_DNA"/>
</dbReference>
<reference evidence="2 3" key="1">
    <citation type="submission" date="2020-10" db="EMBL/GenBank/DDBJ databases">
        <title>Phylogeny of dyella-like bacteria.</title>
        <authorList>
            <person name="Fu J."/>
        </authorList>
    </citation>
    <scope>NUCLEOTIDE SEQUENCE [LARGE SCALE GENOMIC DNA]</scope>
    <source>
        <strain evidence="2 3">JP1</strain>
    </source>
</reference>
<accession>A0ABW8JL72</accession>
<keyword evidence="1" id="KW-1133">Transmembrane helix</keyword>
<protein>
    <submittedName>
        <fullName evidence="2">Uncharacterized protein</fullName>
    </submittedName>
</protein>
<feature type="transmembrane region" description="Helical" evidence="1">
    <location>
        <begin position="12"/>
        <end position="30"/>
    </location>
</feature>